<proteinExistence type="predicted"/>
<dbReference type="EMBL" id="QJKJ01007784">
    <property type="protein sequence ID" value="RDX81958.1"/>
    <property type="molecule type" value="Genomic_DNA"/>
</dbReference>
<feature type="region of interest" description="Disordered" evidence="1">
    <location>
        <begin position="1"/>
        <end position="31"/>
    </location>
</feature>
<sequence length="65" mass="7177">MVSYLGSPTQASTKTLSSVTHGSTKNRLTCPAKSGSVSDVRSFHGLASFYRRFFKDFRTTVFPLN</sequence>
<reference evidence="2" key="1">
    <citation type="submission" date="2018-05" db="EMBL/GenBank/DDBJ databases">
        <title>Draft genome of Mucuna pruriens seed.</title>
        <authorList>
            <person name="Nnadi N.E."/>
            <person name="Vos R."/>
            <person name="Hasami M.H."/>
            <person name="Devisetty U.K."/>
            <person name="Aguiy J.C."/>
        </authorList>
    </citation>
    <scope>NUCLEOTIDE SEQUENCE [LARGE SCALE GENOMIC DNA]</scope>
    <source>
        <strain evidence="2">JCA_2017</strain>
    </source>
</reference>
<feature type="compositionally biased region" description="Polar residues" evidence="1">
    <location>
        <begin position="1"/>
        <end position="27"/>
    </location>
</feature>
<dbReference type="SUPFAM" id="SSF56672">
    <property type="entry name" value="DNA/RNA polymerases"/>
    <property type="match status" value="1"/>
</dbReference>
<evidence type="ECO:0000256" key="1">
    <source>
        <dbReference type="SAM" id="MobiDB-lite"/>
    </source>
</evidence>
<comment type="caution">
    <text evidence="2">The sequence shown here is derived from an EMBL/GenBank/DDBJ whole genome shotgun (WGS) entry which is preliminary data.</text>
</comment>
<dbReference type="AlphaFoldDB" id="A0A371FUG8"/>
<gene>
    <name evidence="2" type="ORF">CR513_37307</name>
</gene>
<protein>
    <recommendedName>
        <fullName evidence="4">Mitochondrial protein</fullName>
    </recommendedName>
</protein>
<dbReference type="Proteomes" id="UP000257109">
    <property type="component" value="Unassembled WGS sequence"/>
</dbReference>
<accession>A0A371FUG8</accession>
<dbReference type="Gene3D" id="3.30.70.270">
    <property type="match status" value="1"/>
</dbReference>
<organism evidence="2 3">
    <name type="scientific">Mucuna pruriens</name>
    <name type="common">Velvet bean</name>
    <name type="synonym">Dolichos pruriens</name>
    <dbReference type="NCBI Taxonomy" id="157652"/>
    <lineage>
        <taxon>Eukaryota</taxon>
        <taxon>Viridiplantae</taxon>
        <taxon>Streptophyta</taxon>
        <taxon>Embryophyta</taxon>
        <taxon>Tracheophyta</taxon>
        <taxon>Spermatophyta</taxon>
        <taxon>Magnoliopsida</taxon>
        <taxon>eudicotyledons</taxon>
        <taxon>Gunneridae</taxon>
        <taxon>Pentapetalae</taxon>
        <taxon>rosids</taxon>
        <taxon>fabids</taxon>
        <taxon>Fabales</taxon>
        <taxon>Fabaceae</taxon>
        <taxon>Papilionoideae</taxon>
        <taxon>50 kb inversion clade</taxon>
        <taxon>NPAAA clade</taxon>
        <taxon>indigoferoid/millettioid clade</taxon>
        <taxon>Phaseoleae</taxon>
        <taxon>Mucuna</taxon>
    </lineage>
</organism>
<evidence type="ECO:0008006" key="4">
    <source>
        <dbReference type="Google" id="ProtNLM"/>
    </source>
</evidence>
<feature type="non-terminal residue" evidence="2">
    <location>
        <position position="1"/>
    </location>
</feature>
<dbReference type="InterPro" id="IPR043502">
    <property type="entry name" value="DNA/RNA_pol_sf"/>
</dbReference>
<evidence type="ECO:0000313" key="2">
    <source>
        <dbReference type="EMBL" id="RDX81958.1"/>
    </source>
</evidence>
<dbReference type="InterPro" id="IPR043128">
    <property type="entry name" value="Rev_trsase/Diguanyl_cyclase"/>
</dbReference>
<keyword evidence="3" id="KW-1185">Reference proteome</keyword>
<name>A0A371FUG8_MUCPR</name>
<evidence type="ECO:0000313" key="3">
    <source>
        <dbReference type="Proteomes" id="UP000257109"/>
    </source>
</evidence>